<proteinExistence type="predicted"/>
<evidence type="ECO:0000313" key="2">
    <source>
        <dbReference type="Proteomes" id="UP001419268"/>
    </source>
</evidence>
<comment type="caution">
    <text evidence="1">The sequence shown here is derived from an EMBL/GenBank/DDBJ whole genome shotgun (WGS) entry which is preliminary data.</text>
</comment>
<dbReference type="AlphaFoldDB" id="A0AAP0ERM8"/>
<dbReference type="EMBL" id="JBBNAG010000011">
    <property type="protein sequence ID" value="KAK9095418.1"/>
    <property type="molecule type" value="Genomic_DNA"/>
</dbReference>
<accession>A0AAP0ERM8</accession>
<organism evidence="1 2">
    <name type="scientific">Stephania cephalantha</name>
    <dbReference type="NCBI Taxonomy" id="152367"/>
    <lineage>
        <taxon>Eukaryota</taxon>
        <taxon>Viridiplantae</taxon>
        <taxon>Streptophyta</taxon>
        <taxon>Embryophyta</taxon>
        <taxon>Tracheophyta</taxon>
        <taxon>Spermatophyta</taxon>
        <taxon>Magnoliopsida</taxon>
        <taxon>Ranunculales</taxon>
        <taxon>Menispermaceae</taxon>
        <taxon>Menispermoideae</taxon>
        <taxon>Cissampelideae</taxon>
        <taxon>Stephania</taxon>
    </lineage>
</organism>
<keyword evidence="2" id="KW-1185">Reference proteome</keyword>
<protein>
    <submittedName>
        <fullName evidence="1">Uncharacterized protein</fullName>
    </submittedName>
</protein>
<name>A0AAP0ERM8_9MAGN</name>
<reference evidence="1 2" key="1">
    <citation type="submission" date="2024-01" db="EMBL/GenBank/DDBJ databases">
        <title>Genome assemblies of Stephania.</title>
        <authorList>
            <person name="Yang L."/>
        </authorList>
    </citation>
    <scope>NUCLEOTIDE SEQUENCE [LARGE SCALE GENOMIC DNA]</scope>
    <source>
        <strain evidence="1">JXDWG</strain>
        <tissue evidence="1">Leaf</tissue>
    </source>
</reference>
<sequence length="62" mass="6904">MEICAVHSPTIAVLRRPLSAREPTLPKPFSKPLFSPQNLPISLQIPPFFRPIGPQMPQKISS</sequence>
<gene>
    <name evidence="1" type="ORF">Scep_026887</name>
</gene>
<dbReference type="Proteomes" id="UP001419268">
    <property type="component" value="Unassembled WGS sequence"/>
</dbReference>
<evidence type="ECO:0000313" key="1">
    <source>
        <dbReference type="EMBL" id="KAK9095418.1"/>
    </source>
</evidence>